<dbReference type="InterPro" id="IPR002931">
    <property type="entry name" value="Transglutaminase-like"/>
</dbReference>
<feature type="domain" description="Transglutaminase-like" evidence="1">
    <location>
        <begin position="337"/>
        <end position="398"/>
    </location>
</feature>
<dbReference type="Pfam" id="PF01841">
    <property type="entry name" value="Transglut_core"/>
    <property type="match status" value="1"/>
</dbReference>
<evidence type="ECO:0000259" key="1">
    <source>
        <dbReference type="SMART" id="SM00460"/>
    </source>
</evidence>
<dbReference type="PANTHER" id="PTHR38339">
    <property type="entry name" value="TRANSGLUTAMINASE DOMAIN PROTEIN"/>
    <property type="match status" value="1"/>
</dbReference>
<dbReference type="InterPro" id="IPR038765">
    <property type="entry name" value="Papain-like_cys_pep_sf"/>
</dbReference>
<dbReference type="Gene3D" id="3.10.620.30">
    <property type="match status" value="1"/>
</dbReference>
<name>A0A832G5Y9_9BACT</name>
<reference evidence="2" key="1">
    <citation type="journal article" date="2020" name="mSystems">
        <title>Genome- and Community-Level Interaction Insights into Carbon Utilization and Element Cycling Functions of Hydrothermarchaeota in Hydrothermal Sediment.</title>
        <authorList>
            <person name="Zhou Z."/>
            <person name="Liu Y."/>
            <person name="Xu W."/>
            <person name="Pan J."/>
            <person name="Luo Z.H."/>
            <person name="Li M."/>
        </authorList>
    </citation>
    <scope>NUCLEOTIDE SEQUENCE [LARGE SCALE GENOMIC DNA]</scope>
    <source>
        <strain evidence="2">SpSt-500</strain>
    </source>
</reference>
<dbReference type="EMBL" id="DSVI01000004">
    <property type="protein sequence ID" value="HGT46601.1"/>
    <property type="molecule type" value="Genomic_DNA"/>
</dbReference>
<dbReference type="SMART" id="SM00460">
    <property type="entry name" value="TGc"/>
    <property type="match status" value="1"/>
</dbReference>
<organism evidence="2">
    <name type="scientific">Ignavibacterium album</name>
    <dbReference type="NCBI Taxonomy" id="591197"/>
    <lineage>
        <taxon>Bacteria</taxon>
        <taxon>Pseudomonadati</taxon>
        <taxon>Ignavibacteriota</taxon>
        <taxon>Ignavibacteria</taxon>
        <taxon>Ignavibacteriales</taxon>
        <taxon>Ignavibacteriaceae</taxon>
        <taxon>Ignavibacterium</taxon>
    </lineage>
</organism>
<protein>
    <submittedName>
        <fullName evidence="2">Transglutaminase domain-containing protein</fullName>
    </submittedName>
</protein>
<dbReference type="SUPFAM" id="SSF54001">
    <property type="entry name" value="Cysteine proteinases"/>
    <property type="match status" value="1"/>
</dbReference>
<sequence>MKYFLLSILMTLLIEAQTKYPELNKLINSGEFNKATALIDEKINSGNLSYDEIFHLQFEKERLDRIRKDFNKTADDVLKFIRKYYPNADERDLKKWEDDGSLEYKVIDGKKWYFARAASNLFRINKEAKKQKEIVDGYKKDALDEFLEQYVPEVLEESANSQKSLVKPVTFRLNYTVTLNANAVPHGEVVRCWLPYPREGHNRQQNIKLLAVNSDEYIIASNDNLQRTIYFEKVAQKDQPTIFNIAIEVTNFAEVNFIEPNLIKPYNKNSGLYKTFTAERPPHIVFSDKIKKLSEEIVGDELNPYLIAKKIFTWISTNIPWAGAREYSTIENISEYCIDRKHGDCGIKTLLFMTLCRYNGIPAKWQSGWMLHPGEVNLHDWCEIYLEGYGWLPVDQSFGLVDSELEDERYFFLGSIDPYHLIVNDDYSTPLFPAKIFPRSETVDFQRGELEWRGGNLYFDKWDYHMDVEYIEPK</sequence>
<proteinExistence type="predicted"/>
<gene>
    <name evidence="2" type="ORF">ENS56_01030</name>
</gene>
<accession>A0A832G5Y9</accession>
<dbReference type="PANTHER" id="PTHR38339:SF1">
    <property type="entry name" value="TRANSGLUTAMINASE-LIKE DOMAIN-CONTAINING PROTEIN"/>
    <property type="match status" value="1"/>
</dbReference>
<evidence type="ECO:0000313" key="2">
    <source>
        <dbReference type="EMBL" id="HGT46601.1"/>
    </source>
</evidence>
<dbReference type="AlphaFoldDB" id="A0A832G5Y9"/>
<comment type="caution">
    <text evidence="2">The sequence shown here is derived from an EMBL/GenBank/DDBJ whole genome shotgun (WGS) entry which is preliminary data.</text>
</comment>